<dbReference type="AlphaFoldDB" id="A0A2U2PEF5"/>
<accession>A0A2U2PEF5</accession>
<dbReference type="Proteomes" id="UP000245647">
    <property type="component" value="Unassembled WGS sequence"/>
</dbReference>
<keyword evidence="2" id="KW-1185">Reference proteome</keyword>
<proteinExistence type="predicted"/>
<protein>
    <submittedName>
        <fullName evidence="1">Uncharacterized protein</fullName>
    </submittedName>
</protein>
<sequence length="70" mass="8029">MERILTISEAEQAINKLTDQDKHRVMNDQVCFGEYFIGNENNVYFRINPINVIMSNGRPVSVNPDDSTII</sequence>
<name>A0A2U2PEF5_9SPHI</name>
<evidence type="ECO:0000313" key="1">
    <source>
        <dbReference type="EMBL" id="PWG79753.1"/>
    </source>
</evidence>
<organism evidence="1 2">
    <name type="scientific">Pararcticibacter amylolyticus</name>
    <dbReference type="NCBI Taxonomy" id="2173175"/>
    <lineage>
        <taxon>Bacteria</taxon>
        <taxon>Pseudomonadati</taxon>
        <taxon>Bacteroidota</taxon>
        <taxon>Sphingobacteriia</taxon>
        <taxon>Sphingobacteriales</taxon>
        <taxon>Sphingobacteriaceae</taxon>
        <taxon>Pararcticibacter</taxon>
    </lineage>
</organism>
<dbReference type="RefSeq" id="WP_109416652.1">
    <property type="nucleotide sequence ID" value="NZ_QEAS01000012.1"/>
</dbReference>
<comment type="caution">
    <text evidence="1">The sequence shown here is derived from an EMBL/GenBank/DDBJ whole genome shotgun (WGS) entry which is preliminary data.</text>
</comment>
<dbReference type="EMBL" id="QEAS01000012">
    <property type="protein sequence ID" value="PWG79753.1"/>
    <property type="molecule type" value="Genomic_DNA"/>
</dbReference>
<dbReference type="OrthoDB" id="9927703at2"/>
<evidence type="ECO:0000313" key="2">
    <source>
        <dbReference type="Proteomes" id="UP000245647"/>
    </source>
</evidence>
<reference evidence="1 2" key="1">
    <citation type="submission" date="2018-04" db="EMBL/GenBank/DDBJ databases">
        <title>Pedobacter chongqingensis sp. nov., isolated from a rottenly hemp rope.</title>
        <authorList>
            <person name="Cai Y."/>
        </authorList>
    </citation>
    <scope>NUCLEOTIDE SEQUENCE [LARGE SCALE GENOMIC DNA]</scope>
    <source>
        <strain evidence="1 2">FJ4-8</strain>
    </source>
</reference>
<gene>
    <name evidence="1" type="ORF">DDR33_15170</name>
</gene>